<organism evidence="1 2">
    <name type="scientific">Bradyrhizobium yuanmingense</name>
    <dbReference type="NCBI Taxonomy" id="108015"/>
    <lineage>
        <taxon>Bacteria</taxon>
        <taxon>Pseudomonadati</taxon>
        <taxon>Pseudomonadota</taxon>
        <taxon>Alphaproteobacteria</taxon>
        <taxon>Hyphomicrobiales</taxon>
        <taxon>Nitrobacteraceae</taxon>
        <taxon>Bradyrhizobium</taxon>
    </lineage>
</organism>
<protein>
    <submittedName>
        <fullName evidence="1">Uncharacterized protein</fullName>
    </submittedName>
</protein>
<evidence type="ECO:0000313" key="1">
    <source>
        <dbReference type="EMBL" id="KRP85087.1"/>
    </source>
</evidence>
<dbReference type="AlphaFoldDB" id="A0A0R3BI44"/>
<sequence length="82" mass="9735">MNTDEVECQLLKWTQLRQEERIANMVEAVESFFHLLFKTAHSLTSLDEDVHVWIGRPAGRNRQNKVCFAFKKLRQEQESLCR</sequence>
<name>A0A0R3BI44_9BRAD</name>
<dbReference type="EMBL" id="LJYF01000054">
    <property type="protein sequence ID" value="KRP85087.1"/>
    <property type="molecule type" value="Genomic_DNA"/>
</dbReference>
<accession>A0A0R3BI44</accession>
<gene>
    <name evidence="1" type="ORF">AOQ72_05015</name>
</gene>
<evidence type="ECO:0000313" key="2">
    <source>
        <dbReference type="Proteomes" id="UP000051380"/>
    </source>
</evidence>
<comment type="caution">
    <text evidence="1">The sequence shown here is derived from an EMBL/GenBank/DDBJ whole genome shotgun (WGS) entry which is preliminary data.</text>
</comment>
<proteinExistence type="predicted"/>
<reference evidence="1 2" key="1">
    <citation type="submission" date="2015-09" db="EMBL/GenBank/DDBJ databases">
        <title>Draft Genome Sequence of the Strain BR 3267 (Bradyrhizobium yuanmingense) recommended as inoculant for cowpea in Brazil.</title>
        <authorList>
            <person name="Simoes-Araujo J.L."/>
            <person name="Zilli J.E."/>
        </authorList>
    </citation>
    <scope>NUCLEOTIDE SEQUENCE [LARGE SCALE GENOMIC DNA]</scope>
    <source>
        <strain evidence="1 2">BR3267</strain>
    </source>
</reference>
<dbReference type="Proteomes" id="UP000051380">
    <property type="component" value="Unassembled WGS sequence"/>
</dbReference>